<dbReference type="PANTHER" id="PTHR20861:SF1">
    <property type="entry name" value="HOMOSERINE KINASE"/>
    <property type="match status" value="1"/>
</dbReference>
<protein>
    <recommendedName>
        <fullName evidence="4">Homoserine kinase</fullName>
        <ecNumber evidence="3">2.7.1.39</ecNumber>
    </recommendedName>
</protein>
<dbReference type="PRINTS" id="PR00958">
    <property type="entry name" value="HOMSERKINASE"/>
</dbReference>
<dbReference type="GO" id="GO:0009088">
    <property type="term" value="P:threonine biosynthetic process"/>
    <property type="evidence" value="ECO:0007669"/>
    <property type="project" value="UniProtKB-UniPathway"/>
</dbReference>
<dbReference type="NCBIfam" id="TIGR00191">
    <property type="entry name" value="thrB"/>
    <property type="match status" value="1"/>
</dbReference>
<evidence type="ECO:0000256" key="11">
    <source>
        <dbReference type="ARBA" id="ARBA00049913"/>
    </source>
</evidence>
<evidence type="ECO:0000313" key="15">
    <source>
        <dbReference type="Proteomes" id="UP000008743"/>
    </source>
</evidence>
<dbReference type="InterPro" id="IPR006203">
    <property type="entry name" value="GHMP_knse_ATP-bd_CS"/>
</dbReference>
<dbReference type="eggNOG" id="KOG1537">
    <property type="taxonomic scope" value="Eukaryota"/>
</dbReference>
<dbReference type="GO" id="GO:0004413">
    <property type="term" value="F:homoserine kinase activity"/>
    <property type="evidence" value="ECO:0007669"/>
    <property type="project" value="UniProtKB-EC"/>
</dbReference>
<feature type="domain" description="GHMP kinase N-terminal" evidence="12">
    <location>
        <begin position="78"/>
        <end position="153"/>
    </location>
</feature>
<evidence type="ECO:0000256" key="8">
    <source>
        <dbReference type="ARBA" id="ARBA00022741"/>
    </source>
</evidence>
<dbReference type="SUPFAM" id="SSF55060">
    <property type="entry name" value="GHMP Kinase, C-terminal domain"/>
    <property type="match status" value="1"/>
</dbReference>
<dbReference type="InterPro" id="IPR006204">
    <property type="entry name" value="GHMP_kinase_N_dom"/>
</dbReference>
<dbReference type="EC" id="2.7.1.39" evidence="3"/>
<dbReference type="InParanoid" id="A0A0D2WVB1"/>
<keyword evidence="7" id="KW-0791">Threonine biosynthesis</keyword>
<evidence type="ECO:0000256" key="4">
    <source>
        <dbReference type="ARBA" id="ARBA00017858"/>
    </source>
</evidence>
<evidence type="ECO:0000259" key="12">
    <source>
        <dbReference type="Pfam" id="PF00288"/>
    </source>
</evidence>
<organism evidence="14 15">
    <name type="scientific">Capsaspora owczarzaki (strain ATCC 30864)</name>
    <dbReference type="NCBI Taxonomy" id="595528"/>
    <lineage>
        <taxon>Eukaryota</taxon>
        <taxon>Filasterea</taxon>
        <taxon>Capsaspora</taxon>
    </lineage>
</organism>
<accession>A0A0D2WVB1</accession>
<dbReference type="EMBL" id="KE346370">
    <property type="protein sequence ID" value="KJE96073.1"/>
    <property type="molecule type" value="Genomic_DNA"/>
</dbReference>
<comment type="catalytic activity">
    <reaction evidence="11">
        <text>L-homoserine + ATP = O-phospho-L-homoserine + ADP + H(+)</text>
        <dbReference type="Rhea" id="RHEA:13985"/>
        <dbReference type="ChEBI" id="CHEBI:15378"/>
        <dbReference type="ChEBI" id="CHEBI:30616"/>
        <dbReference type="ChEBI" id="CHEBI:57476"/>
        <dbReference type="ChEBI" id="CHEBI:57590"/>
        <dbReference type="ChEBI" id="CHEBI:456216"/>
        <dbReference type="EC" id="2.7.1.39"/>
    </reaction>
    <physiologicalReaction direction="left-to-right" evidence="11">
        <dbReference type="Rhea" id="RHEA:13986"/>
    </physiologicalReaction>
</comment>
<dbReference type="UniPathway" id="UPA00050">
    <property type="reaction ID" value="UER00064"/>
</dbReference>
<dbReference type="InterPro" id="IPR014721">
    <property type="entry name" value="Ribsml_uS5_D2-typ_fold_subgr"/>
</dbReference>
<dbReference type="InterPro" id="IPR036554">
    <property type="entry name" value="GHMP_kinase_C_sf"/>
</dbReference>
<dbReference type="InterPro" id="IPR000870">
    <property type="entry name" value="Homoserine_kinase"/>
</dbReference>
<name>A0A0D2WVB1_CAPO3</name>
<keyword evidence="8" id="KW-0547">Nucleotide-binding</keyword>
<dbReference type="InterPro" id="IPR013750">
    <property type="entry name" value="GHMP_kinase_C_dom"/>
</dbReference>
<comment type="similarity">
    <text evidence="2">Belongs to the GHMP kinase family. Homoserine kinase subfamily.</text>
</comment>
<evidence type="ECO:0000256" key="7">
    <source>
        <dbReference type="ARBA" id="ARBA00022697"/>
    </source>
</evidence>
<dbReference type="PANTHER" id="PTHR20861">
    <property type="entry name" value="HOMOSERINE/4-DIPHOSPHOCYTIDYL-2-C-METHYL-D-ERYTHRITOL KINASE"/>
    <property type="match status" value="1"/>
</dbReference>
<dbReference type="PROSITE" id="PS00627">
    <property type="entry name" value="GHMP_KINASES_ATP"/>
    <property type="match status" value="1"/>
</dbReference>
<sequence>MPVERNRVVVRVPATTANMGPGFDCIGMALGIFNELIVERSDAFAMEIIGEGQAELPRDASNLASYQALSLALRPRSGLLARSTTPTLSYVLKNAIPFARGLGSSSAAIVAGLLAGLTLAGHELSVQQDEELLNIAADLEGHPDNVAPCIYGGLQIGVHTGRRWMSTRVSVPHGLQAVLFVPDTPMETATARAVLLPTIQRSEAVFNIGRAAMLVHAFNTGRLDKLQEATRDALHQPQRSGIMPVLFPVIDAAIAAGAHGAFLSGAGSTILALTSGRRGDVYVQRSDERKEKEVSDAMLAAARAHNMPGKIYVTHPVELGAHVVSVEPADASNSQSV</sequence>
<keyword evidence="15" id="KW-1185">Reference proteome</keyword>
<dbReference type="STRING" id="595528.A0A0D2WVB1"/>
<evidence type="ECO:0000256" key="2">
    <source>
        <dbReference type="ARBA" id="ARBA00007370"/>
    </source>
</evidence>
<dbReference type="Pfam" id="PF08544">
    <property type="entry name" value="GHMP_kinases_C"/>
    <property type="match status" value="1"/>
</dbReference>
<dbReference type="OMA" id="CANRIPH"/>
<reference evidence="15" key="1">
    <citation type="submission" date="2011-02" db="EMBL/GenBank/DDBJ databases">
        <title>The Genome Sequence of Capsaspora owczarzaki ATCC 30864.</title>
        <authorList>
            <person name="Russ C."/>
            <person name="Cuomo C."/>
            <person name="Burger G."/>
            <person name="Gray M.W."/>
            <person name="Holland P.W.H."/>
            <person name="King N."/>
            <person name="Lang F.B.F."/>
            <person name="Roger A.J."/>
            <person name="Ruiz-Trillo I."/>
            <person name="Young S.K."/>
            <person name="Zeng Q."/>
            <person name="Gargeya S."/>
            <person name="Alvarado L."/>
            <person name="Berlin A."/>
            <person name="Chapman S.B."/>
            <person name="Chen Z."/>
            <person name="Freedman E."/>
            <person name="Gellesch M."/>
            <person name="Goldberg J."/>
            <person name="Griggs A."/>
            <person name="Gujja S."/>
            <person name="Heilman E."/>
            <person name="Heiman D."/>
            <person name="Howarth C."/>
            <person name="Mehta T."/>
            <person name="Neiman D."/>
            <person name="Pearson M."/>
            <person name="Roberts A."/>
            <person name="Saif S."/>
            <person name="Shea T."/>
            <person name="Shenoy N."/>
            <person name="Sisk P."/>
            <person name="Stolte C."/>
            <person name="Sykes S."/>
            <person name="White J."/>
            <person name="Yandava C."/>
            <person name="Haas B."/>
            <person name="Nusbaum C."/>
            <person name="Birren B."/>
        </authorList>
    </citation>
    <scope>NUCLEOTIDE SEQUENCE</scope>
    <source>
        <strain evidence="15">ATCC 30864</strain>
    </source>
</reference>
<dbReference type="Proteomes" id="UP000008743">
    <property type="component" value="Unassembled WGS sequence"/>
</dbReference>
<keyword evidence="6" id="KW-0808">Transferase</keyword>
<feature type="domain" description="GHMP kinase C-terminal" evidence="13">
    <location>
        <begin position="215"/>
        <end position="298"/>
    </location>
</feature>
<proteinExistence type="inferred from homology"/>
<dbReference type="InterPro" id="IPR020568">
    <property type="entry name" value="Ribosomal_Su5_D2-typ_SF"/>
</dbReference>
<evidence type="ECO:0000256" key="10">
    <source>
        <dbReference type="ARBA" id="ARBA00022840"/>
    </source>
</evidence>
<keyword evidence="10" id="KW-0067">ATP-binding</keyword>
<dbReference type="PIRSF" id="PIRSF000676">
    <property type="entry name" value="Homoser_kin"/>
    <property type="match status" value="1"/>
</dbReference>
<dbReference type="Gene3D" id="3.30.230.10">
    <property type="match status" value="1"/>
</dbReference>
<evidence type="ECO:0000259" key="13">
    <source>
        <dbReference type="Pfam" id="PF08544"/>
    </source>
</evidence>
<keyword evidence="5" id="KW-0028">Amino-acid biosynthesis</keyword>
<evidence type="ECO:0000256" key="6">
    <source>
        <dbReference type="ARBA" id="ARBA00022679"/>
    </source>
</evidence>
<dbReference type="HAMAP" id="MF_00384">
    <property type="entry name" value="Homoser_kinase"/>
    <property type="match status" value="1"/>
</dbReference>
<evidence type="ECO:0000313" key="14">
    <source>
        <dbReference type="EMBL" id="KJE96073.1"/>
    </source>
</evidence>
<evidence type="ECO:0000256" key="9">
    <source>
        <dbReference type="ARBA" id="ARBA00022777"/>
    </source>
</evidence>
<dbReference type="FunCoup" id="A0A0D2WVB1">
    <property type="interactions" value="94"/>
</dbReference>
<evidence type="ECO:0000256" key="1">
    <source>
        <dbReference type="ARBA" id="ARBA00005015"/>
    </source>
</evidence>
<gene>
    <name evidence="14" type="ORF">CAOG_006445</name>
</gene>
<evidence type="ECO:0000256" key="5">
    <source>
        <dbReference type="ARBA" id="ARBA00022605"/>
    </source>
</evidence>
<comment type="pathway">
    <text evidence="1">Amino-acid biosynthesis; L-threonine biosynthesis; L-threonine from L-aspartate: step 4/5.</text>
</comment>
<dbReference type="PhylomeDB" id="A0A0D2WVB1"/>
<keyword evidence="9 14" id="KW-0418">Kinase</keyword>
<dbReference type="OrthoDB" id="195231at2759"/>
<dbReference type="SUPFAM" id="SSF54211">
    <property type="entry name" value="Ribosomal protein S5 domain 2-like"/>
    <property type="match status" value="1"/>
</dbReference>
<dbReference type="Gene3D" id="3.30.70.890">
    <property type="entry name" value="GHMP kinase, C-terminal domain"/>
    <property type="match status" value="1"/>
</dbReference>
<dbReference type="GO" id="GO:0005524">
    <property type="term" value="F:ATP binding"/>
    <property type="evidence" value="ECO:0007669"/>
    <property type="project" value="UniProtKB-KW"/>
</dbReference>
<evidence type="ECO:0000256" key="3">
    <source>
        <dbReference type="ARBA" id="ARBA00012078"/>
    </source>
</evidence>
<dbReference type="Pfam" id="PF00288">
    <property type="entry name" value="GHMP_kinases_N"/>
    <property type="match status" value="1"/>
</dbReference>
<dbReference type="AlphaFoldDB" id="A0A0D2WVB1"/>